<accession>A0A923NKI0</accession>
<keyword evidence="2" id="KW-0288">FMN</keyword>
<keyword evidence="5" id="KW-1185">Reference proteome</keyword>
<reference evidence="4" key="1">
    <citation type="submission" date="2020-08" db="EMBL/GenBank/DDBJ databases">
        <title>Genome public.</title>
        <authorList>
            <person name="Liu C."/>
            <person name="Sun Q."/>
        </authorList>
    </citation>
    <scope>NUCLEOTIDE SEQUENCE</scope>
    <source>
        <strain evidence="4">BX12</strain>
    </source>
</reference>
<proteinExistence type="predicted"/>
<sequence>MKCTILMGSPRKEGNTIALAKPFMEELKRRGADCSLIWLYDRDIRPCIACRACQKDWERAYCCQEDDMGELFAEILESDLLVLASPIYSWYCTAPMKAALDRLVYAMNKYYGEEKGPSLWAGKRVALITTCGYRPEKGADLWEAGIRRYCKHSQLVYHGMLAERHLGYHTVFMDEGKKQRAVQFAGELWETVKECGEKAEK</sequence>
<dbReference type="EMBL" id="JACRYT010000001">
    <property type="protein sequence ID" value="MBC6678724.1"/>
    <property type="molecule type" value="Genomic_DNA"/>
</dbReference>
<keyword evidence="1" id="KW-0285">Flavoprotein</keyword>
<evidence type="ECO:0000313" key="5">
    <source>
        <dbReference type="Proteomes" id="UP000602647"/>
    </source>
</evidence>
<dbReference type="Proteomes" id="UP000602647">
    <property type="component" value="Unassembled WGS sequence"/>
</dbReference>
<dbReference type="GO" id="GO:0016491">
    <property type="term" value="F:oxidoreductase activity"/>
    <property type="evidence" value="ECO:0007669"/>
    <property type="project" value="InterPro"/>
</dbReference>
<dbReference type="RefSeq" id="WP_187301928.1">
    <property type="nucleotide sequence ID" value="NZ_JACRYT010000001.1"/>
</dbReference>
<dbReference type="SUPFAM" id="SSF52218">
    <property type="entry name" value="Flavoproteins"/>
    <property type="match status" value="1"/>
</dbReference>
<dbReference type="InterPro" id="IPR029039">
    <property type="entry name" value="Flavoprotein-like_sf"/>
</dbReference>
<comment type="caution">
    <text evidence="4">The sequence shown here is derived from an EMBL/GenBank/DDBJ whole genome shotgun (WGS) entry which is preliminary data.</text>
</comment>
<name>A0A923NKI0_9FIRM</name>
<evidence type="ECO:0000256" key="2">
    <source>
        <dbReference type="ARBA" id="ARBA00022643"/>
    </source>
</evidence>
<evidence type="ECO:0000259" key="3">
    <source>
        <dbReference type="Pfam" id="PF03358"/>
    </source>
</evidence>
<feature type="domain" description="NADPH-dependent FMN reductase-like" evidence="3">
    <location>
        <begin position="1"/>
        <end position="133"/>
    </location>
</feature>
<dbReference type="Gene3D" id="3.40.50.360">
    <property type="match status" value="1"/>
</dbReference>
<dbReference type="AlphaFoldDB" id="A0A923NKI0"/>
<gene>
    <name evidence="4" type="ORF">H9L42_02650</name>
</gene>
<dbReference type="InterPro" id="IPR051796">
    <property type="entry name" value="ISF_SsuE-like"/>
</dbReference>
<evidence type="ECO:0000256" key="1">
    <source>
        <dbReference type="ARBA" id="ARBA00022630"/>
    </source>
</evidence>
<dbReference type="InterPro" id="IPR005025">
    <property type="entry name" value="FMN_Rdtase-like_dom"/>
</dbReference>
<protein>
    <submittedName>
        <fullName evidence="4">Flavodoxin family protein</fullName>
    </submittedName>
</protein>
<evidence type="ECO:0000313" key="4">
    <source>
        <dbReference type="EMBL" id="MBC6678724.1"/>
    </source>
</evidence>
<organism evidence="4 5">
    <name type="scientific">Zhenpiania hominis</name>
    <dbReference type="NCBI Taxonomy" id="2763644"/>
    <lineage>
        <taxon>Bacteria</taxon>
        <taxon>Bacillati</taxon>
        <taxon>Bacillota</taxon>
        <taxon>Clostridia</taxon>
        <taxon>Peptostreptococcales</taxon>
        <taxon>Anaerovoracaceae</taxon>
        <taxon>Zhenpiania</taxon>
    </lineage>
</organism>
<dbReference type="PANTHER" id="PTHR43278">
    <property type="entry name" value="NAD(P)H-DEPENDENT FMN-CONTAINING OXIDOREDUCTASE YWQN-RELATED"/>
    <property type="match status" value="1"/>
</dbReference>
<dbReference type="Pfam" id="PF03358">
    <property type="entry name" value="FMN_red"/>
    <property type="match status" value="1"/>
</dbReference>
<dbReference type="PANTHER" id="PTHR43278:SF4">
    <property type="entry name" value="NAD(P)H-DEPENDENT FMN-CONTAINING OXIDOREDUCTASE YWQN-RELATED"/>
    <property type="match status" value="1"/>
</dbReference>